<evidence type="ECO:0000313" key="3">
    <source>
        <dbReference type="Proteomes" id="UP001602245"/>
    </source>
</evidence>
<reference evidence="2 3" key="1">
    <citation type="submission" date="2024-10" db="EMBL/GenBank/DDBJ databases">
        <title>The Natural Products Discovery Center: Release of the First 8490 Sequenced Strains for Exploring Actinobacteria Biosynthetic Diversity.</title>
        <authorList>
            <person name="Kalkreuter E."/>
            <person name="Kautsar S.A."/>
            <person name="Yang D."/>
            <person name="Bader C.D."/>
            <person name="Teijaro C.N."/>
            <person name="Fluegel L."/>
            <person name="Davis C.M."/>
            <person name="Simpson J.R."/>
            <person name="Lauterbach L."/>
            <person name="Steele A.D."/>
            <person name="Gui C."/>
            <person name="Meng S."/>
            <person name="Li G."/>
            <person name="Viehrig K."/>
            <person name="Ye F."/>
            <person name="Su P."/>
            <person name="Kiefer A.F."/>
            <person name="Nichols A."/>
            <person name="Cepeda A.J."/>
            <person name="Yan W."/>
            <person name="Fan B."/>
            <person name="Jiang Y."/>
            <person name="Adhikari A."/>
            <person name="Zheng C.-J."/>
            <person name="Schuster L."/>
            <person name="Cowan T.M."/>
            <person name="Smanski M.J."/>
            <person name="Chevrette M.G."/>
            <person name="De Carvalho L.P.S."/>
            <person name="Shen B."/>
        </authorList>
    </citation>
    <scope>NUCLEOTIDE SEQUENCE [LARGE SCALE GENOMIC DNA]</scope>
    <source>
        <strain evidence="2 3">NPDC000087</strain>
    </source>
</reference>
<proteinExistence type="predicted"/>
<dbReference type="EMBL" id="JBIAZU010000001">
    <property type="protein sequence ID" value="MFF5288419.1"/>
    <property type="molecule type" value="Genomic_DNA"/>
</dbReference>
<sequence length="217" mass="21935">MAGLALAVPTTFSAAPAASAAVSDAAATEAGGLRPGPIRLQDGLLSASDLPRGYSPAIGGTMAAVSDLGADSNICDHQVSSHGHVATAQATFIHGIPGPMLFETLSATGPRTARAIVAGIAAAPRLCKSFNDGVPGSAMRARLTISPLRVPRLGDASAGLSFMVRPAGVNMTIQGRLISVARRGVAVTILLVNSPQGNQRELNLIAATAIRKLDRAS</sequence>
<name>A0ABW6W6Q3_9ACTN</name>
<accession>A0ABW6W6Q3</accession>
<evidence type="ECO:0000313" key="2">
    <source>
        <dbReference type="EMBL" id="MFF5288419.1"/>
    </source>
</evidence>
<keyword evidence="1" id="KW-0732">Signal</keyword>
<organism evidence="2 3">
    <name type="scientific">Paractinoplanes globisporus</name>
    <dbReference type="NCBI Taxonomy" id="113565"/>
    <lineage>
        <taxon>Bacteria</taxon>
        <taxon>Bacillati</taxon>
        <taxon>Actinomycetota</taxon>
        <taxon>Actinomycetes</taxon>
        <taxon>Micromonosporales</taxon>
        <taxon>Micromonosporaceae</taxon>
        <taxon>Paractinoplanes</taxon>
    </lineage>
</organism>
<keyword evidence="3" id="KW-1185">Reference proteome</keyword>
<comment type="caution">
    <text evidence="2">The sequence shown here is derived from an EMBL/GenBank/DDBJ whole genome shotgun (WGS) entry which is preliminary data.</text>
</comment>
<feature type="signal peptide" evidence="1">
    <location>
        <begin position="1"/>
        <end position="20"/>
    </location>
</feature>
<feature type="chain" id="PRO_5047384784" evidence="1">
    <location>
        <begin position="21"/>
        <end position="217"/>
    </location>
</feature>
<protein>
    <submittedName>
        <fullName evidence="2">Uncharacterized protein</fullName>
    </submittedName>
</protein>
<gene>
    <name evidence="2" type="ORF">ACFY35_03210</name>
</gene>
<evidence type="ECO:0000256" key="1">
    <source>
        <dbReference type="SAM" id="SignalP"/>
    </source>
</evidence>
<dbReference type="RefSeq" id="WP_020511246.1">
    <property type="nucleotide sequence ID" value="NZ_JBIAZU010000001.1"/>
</dbReference>
<dbReference type="Proteomes" id="UP001602245">
    <property type="component" value="Unassembled WGS sequence"/>
</dbReference>